<dbReference type="PROSITE" id="PS01216">
    <property type="entry name" value="SUCCINYL_COA_LIG_1"/>
    <property type="match status" value="1"/>
</dbReference>
<dbReference type="InterPro" id="IPR056749">
    <property type="entry name" value="Citrate_synth_N"/>
</dbReference>
<evidence type="ECO:0000256" key="7">
    <source>
        <dbReference type="ARBA" id="ARBA00022490"/>
    </source>
</evidence>
<dbReference type="PANTHER" id="PTHR23118">
    <property type="entry name" value="ATP-CITRATE SYNTHASE"/>
    <property type="match status" value="1"/>
</dbReference>
<gene>
    <name evidence="26" type="ORF">SCF082_LOCUS9409</name>
</gene>
<evidence type="ECO:0000256" key="1">
    <source>
        <dbReference type="ARBA" id="ARBA00001946"/>
    </source>
</evidence>
<evidence type="ECO:0000256" key="16">
    <source>
        <dbReference type="ARBA" id="ARBA00022843"/>
    </source>
</evidence>
<evidence type="ECO:0000256" key="13">
    <source>
        <dbReference type="ARBA" id="ARBA00022741"/>
    </source>
</evidence>
<dbReference type="PROSITE" id="PS01217">
    <property type="entry name" value="SUCCINYL_COA_LIG_3"/>
    <property type="match status" value="1"/>
</dbReference>
<keyword evidence="14" id="KW-0067">ATP-binding</keyword>
<evidence type="ECO:0000256" key="21">
    <source>
        <dbReference type="ARBA" id="ARBA00093367"/>
    </source>
</evidence>
<dbReference type="PANTHER" id="PTHR23118:SF42">
    <property type="entry name" value="ATP-CITRATE SYNTHASE"/>
    <property type="match status" value="1"/>
</dbReference>
<keyword evidence="18" id="KW-0443">Lipid metabolism</keyword>
<evidence type="ECO:0000256" key="18">
    <source>
        <dbReference type="ARBA" id="ARBA00023098"/>
    </source>
</evidence>
<dbReference type="CDD" id="cd06100">
    <property type="entry name" value="CCL_ACL-C"/>
    <property type="match status" value="1"/>
</dbReference>
<dbReference type="Proteomes" id="UP001642464">
    <property type="component" value="Unassembled WGS sequence"/>
</dbReference>
<evidence type="ECO:0000313" key="27">
    <source>
        <dbReference type="Proteomes" id="UP001642464"/>
    </source>
</evidence>
<dbReference type="InterPro" id="IPR003781">
    <property type="entry name" value="CoA-bd"/>
</dbReference>
<dbReference type="PROSITE" id="PS00399">
    <property type="entry name" value="SUCCINYL_COA_LIG_2"/>
    <property type="match status" value="1"/>
</dbReference>
<evidence type="ECO:0000256" key="3">
    <source>
        <dbReference type="ARBA" id="ARBA00005899"/>
    </source>
</evidence>
<evidence type="ECO:0000256" key="8">
    <source>
        <dbReference type="ARBA" id="ARBA00022499"/>
    </source>
</evidence>
<dbReference type="Gene3D" id="3.30.470.110">
    <property type="match status" value="1"/>
</dbReference>
<evidence type="ECO:0000256" key="15">
    <source>
        <dbReference type="ARBA" id="ARBA00022842"/>
    </source>
</evidence>
<dbReference type="Pfam" id="PF24948">
    <property type="entry name" value="Citrate_synth_N"/>
    <property type="match status" value="1"/>
</dbReference>
<dbReference type="Gene3D" id="3.40.50.720">
    <property type="entry name" value="NAD(P)-binding Rossmann-like Domain"/>
    <property type="match status" value="1"/>
</dbReference>
<dbReference type="InterPro" id="IPR033847">
    <property type="entry name" value="Citrt_syn/SCS-alpha_CS"/>
</dbReference>
<dbReference type="SUPFAM" id="SSF56059">
    <property type="entry name" value="Glutathione synthetase ATP-binding domain-like"/>
    <property type="match status" value="1"/>
</dbReference>
<dbReference type="InterPro" id="IPR014608">
    <property type="entry name" value="ATP-citrate_synthase"/>
</dbReference>
<comment type="cofactor">
    <cofactor evidence="1">
        <name>Mg(2+)</name>
        <dbReference type="ChEBI" id="CHEBI:18420"/>
    </cofactor>
</comment>
<dbReference type="InterPro" id="IPR002020">
    <property type="entry name" value="Citrate_synthase"/>
</dbReference>
<keyword evidence="27" id="KW-1185">Reference proteome</keyword>
<reference evidence="26 27" key="1">
    <citation type="submission" date="2024-02" db="EMBL/GenBank/DDBJ databases">
        <authorList>
            <person name="Chen Y."/>
            <person name="Shah S."/>
            <person name="Dougan E. K."/>
            <person name="Thang M."/>
            <person name="Chan C."/>
        </authorList>
    </citation>
    <scope>NUCLEOTIDE SEQUENCE [LARGE SCALE GENOMIC DNA]</scope>
</reference>
<evidence type="ECO:0000256" key="11">
    <source>
        <dbReference type="ARBA" id="ARBA00022679"/>
    </source>
</evidence>
<dbReference type="InterPro" id="IPR016142">
    <property type="entry name" value="Citrate_synth-like_lrg_a-sub"/>
</dbReference>
<keyword evidence="10" id="KW-0597">Phosphoprotein</keyword>
<dbReference type="Pfam" id="PF00549">
    <property type="entry name" value="Ligase_CoA"/>
    <property type="match status" value="1"/>
</dbReference>
<evidence type="ECO:0000256" key="5">
    <source>
        <dbReference type="ARBA" id="ARBA00011881"/>
    </source>
</evidence>
<evidence type="ECO:0000256" key="4">
    <source>
        <dbReference type="ARBA" id="ARBA00010719"/>
    </source>
</evidence>
<comment type="similarity">
    <text evidence="4">In the N-terminal section; belongs to the succinate/malate CoA ligase beta subunit family.</text>
</comment>
<dbReference type="InterPro" id="IPR005811">
    <property type="entry name" value="SUCC_ACL_C"/>
</dbReference>
<organism evidence="26 27">
    <name type="scientific">Durusdinium trenchii</name>
    <dbReference type="NCBI Taxonomy" id="1381693"/>
    <lineage>
        <taxon>Eukaryota</taxon>
        <taxon>Sar</taxon>
        <taxon>Alveolata</taxon>
        <taxon>Dinophyceae</taxon>
        <taxon>Suessiales</taxon>
        <taxon>Symbiodiniaceae</taxon>
        <taxon>Durusdinium</taxon>
    </lineage>
</organism>
<comment type="subcellular location">
    <subcellularLocation>
        <location evidence="2">Cytoplasm</location>
        <location evidence="2">Cytosol</location>
    </subcellularLocation>
</comment>
<dbReference type="InterPro" id="IPR032263">
    <property type="entry name" value="Citrate-bd"/>
</dbReference>
<dbReference type="EC" id="2.3.3.8" evidence="6"/>
<evidence type="ECO:0000256" key="2">
    <source>
        <dbReference type="ARBA" id="ARBA00004514"/>
    </source>
</evidence>
<accession>A0ABP0IZ39</accession>
<evidence type="ECO:0000259" key="22">
    <source>
        <dbReference type="Pfam" id="PF00549"/>
    </source>
</evidence>
<evidence type="ECO:0000313" key="26">
    <source>
        <dbReference type="EMBL" id="CAK9007325.1"/>
    </source>
</evidence>
<keyword evidence="7" id="KW-0963">Cytoplasm</keyword>
<dbReference type="InterPro" id="IPR036969">
    <property type="entry name" value="Citrate_synthase_sf"/>
</dbReference>
<evidence type="ECO:0000256" key="14">
    <source>
        <dbReference type="ARBA" id="ARBA00022840"/>
    </source>
</evidence>
<evidence type="ECO:0000259" key="25">
    <source>
        <dbReference type="Pfam" id="PF24948"/>
    </source>
</evidence>
<proteinExistence type="inferred from homology"/>
<dbReference type="PRINTS" id="PR01798">
    <property type="entry name" value="SCOASYNTHASE"/>
</dbReference>
<evidence type="ECO:0000256" key="19">
    <source>
        <dbReference type="ARBA" id="ARBA00030151"/>
    </source>
</evidence>
<keyword evidence="11" id="KW-0808">Transferase</keyword>
<keyword evidence="12" id="KW-0479">Metal-binding</keyword>
<feature type="domain" description="ATP-citrate synthase/succinyl-CoA ligase C-terminal" evidence="22">
    <location>
        <begin position="630"/>
        <end position="753"/>
    </location>
</feature>
<keyword evidence="15" id="KW-0460">Magnesium</keyword>
<dbReference type="Gene3D" id="1.10.580.10">
    <property type="entry name" value="Citrate Synthase, domain 1"/>
    <property type="match status" value="1"/>
</dbReference>
<dbReference type="SUPFAM" id="SSF51735">
    <property type="entry name" value="NAD(P)-binding Rossmann-fold domains"/>
    <property type="match status" value="1"/>
</dbReference>
<comment type="function">
    <text evidence="21">Catalyzes the cleavage of citrate into oxaloacetate and acetyl-CoA, the latter serving as common substrate in multiple biochemical reactions in protein, carbohydrate and lipid metabolism.</text>
</comment>
<comment type="subunit">
    <text evidence="5">Homotetramer.</text>
</comment>
<dbReference type="Pfam" id="PF00285">
    <property type="entry name" value="Citrate_synt"/>
    <property type="match status" value="1"/>
</dbReference>
<dbReference type="Gene3D" id="3.40.50.261">
    <property type="entry name" value="Succinyl-CoA synthetase domains"/>
    <property type="match status" value="2"/>
</dbReference>
<dbReference type="Gene3D" id="1.10.230.10">
    <property type="entry name" value="Cytochrome P450-Terp, domain 2"/>
    <property type="match status" value="1"/>
</dbReference>
<dbReference type="InterPro" id="IPR036291">
    <property type="entry name" value="NAD(P)-bd_dom_sf"/>
</dbReference>
<keyword evidence="16" id="KW-0832">Ubl conjugation</keyword>
<feature type="domain" description="ATP-citrate synthase ATP-grasp" evidence="25">
    <location>
        <begin position="3"/>
        <end position="238"/>
    </location>
</feature>
<evidence type="ECO:0000256" key="12">
    <source>
        <dbReference type="ARBA" id="ARBA00022723"/>
    </source>
</evidence>
<evidence type="ECO:0000256" key="9">
    <source>
        <dbReference type="ARBA" id="ARBA00022516"/>
    </source>
</evidence>
<dbReference type="Pfam" id="PF16114">
    <property type="entry name" value="Citrate_bind"/>
    <property type="match status" value="1"/>
</dbReference>
<evidence type="ECO:0000259" key="24">
    <source>
        <dbReference type="Pfam" id="PF16114"/>
    </source>
</evidence>
<keyword evidence="13" id="KW-0547">Nucleotide-binding</keyword>
<protein>
    <recommendedName>
        <fullName evidence="6">ATP citrate synthase</fullName>
        <ecNumber evidence="6">2.3.3.8</ecNumber>
    </recommendedName>
    <alternativeName>
        <fullName evidence="19">ATP-citrate (pro-S-)-lyase</fullName>
    </alternativeName>
    <alternativeName>
        <fullName evidence="20">Citrate cleavage enzyme</fullName>
    </alternativeName>
</protein>
<dbReference type="InterPro" id="IPR016143">
    <property type="entry name" value="Citrate_synth-like_sm_a-sub"/>
</dbReference>
<dbReference type="SUPFAM" id="SSF52210">
    <property type="entry name" value="Succinyl-CoA synthetase domains"/>
    <property type="match status" value="1"/>
</dbReference>
<keyword evidence="9" id="KW-0444">Lipid biosynthesis</keyword>
<feature type="domain" description="ATP-citrate synthase citrate-binding" evidence="24">
    <location>
        <begin position="250"/>
        <end position="425"/>
    </location>
</feature>
<evidence type="ECO:0000256" key="17">
    <source>
        <dbReference type="ARBA" id="ARBA00022990"/>
    </source>
</evidence>
<comment type="caution">
    <text evidence="26">The sequence shown here is derived from an EMBL/GenBank/DDBJ whole genome shotgun (WGS) entry which is preliminary data.</text>
</comment>
<dbReference type="Pfam" id="PF02629">
    <property type="entry name" value="CoA_binding"/>
    <property type="match status" value="1"/>
</dbReference>
<evidence type="ECO:0000256" key="10">
    <source>
        <dbReference type="ARBA" id="ARBA00022553"/>
    </source>
</evidence>
<keyword evidence="8" id="KW-1017">Isopeptide bond</keyword>
<name>A0ABP0IZ39_9DINO</name>
<dbReference type="SUPFAM" id="SSF48256">
    <property type="entry name" value="Citrate synthase"/>
    <property type="match status" value="1"/>
</dbReference>
<feature type="domain" description="CoA-binding" evidence="23">
    <location>
        <begin position="465"/>
        <end position="570"/>
    </location>
</feature>
<comment type="similarity">
    <text evidence="3">In the C-terminal section; belongs to the succinate/malate CoA ligase alpha subunit family.</text>
</comment>
<evidence type="ECO:0000256" key="20">
    <source>
        <dbReference type="ARBA" id="ARBA00030982"/>
    </source>
</evidence>
<evidence type="ECO:0000256" key="6">
    <source>
        <dbReference type="ARBA" id="ARBA00012639"/>
    </source>
</evidence>
<dbReference type="InterPro" id="IPR016102">
    <property type="entry name" value="Succinyl-CoA_synth-like"/>
</dbReference>
<evidence type="ECO:0000259" key="23">
    <source>
        <dbReference type="Pfam" id="PF02629"/>
    </source>
</evidence>
<dbReference type="PIRSF" id="PIRSF036511">
    <property type="entry name" value="ATP_citrt_syn"/>
    <property type="match status" value="1"/>
</dbReference>
<sequence>MATRAVSEFDGKRMLARWIPENSKGEHHILDKFVRVQAKDMDFLDQLAHENSWVLTDRLVVKPDQLIKRRGKAGLVGLNLDWAGVKEWIGARMNREVHVEHVTGILDTFIVEPFVPHAQEEEFYVCIHNTRDGEEILFHHEGGVDVGDVDAKAIKMDVVLTDSPTKETLCRELLMNVSDTAKQAEVAGFVLALLQTYRDLHYAYLEINPLVVCKEGVIPLDLAAKIDETAAFLCASKWGKFDFPAPFGRPLLPAEQYVHELDGKTGASLKLTILNPEGRIWTMVAGGGASVVYADTICDHGAGHELANYGEYSGDPSEELTFEYARSILDLMTSTVDSRGKVLIIGGGIANFTDVAKTFKGIIRALRQYAPKLIKGNVAIWVRRGGPNFEEGLNMMRELGEQIGVPIEVSGPEANVVSIVPKALGYKEGTSKATVSLEDIQEVMKRGGNQSSAGAASSKPLFSTETRAIIYGLQPRAVQEMLDFDYLCKRKVPSVAGMVFPFSGNHFQKFYWGKEEVMVPVYTNLRDALHKHTEVDVMINFASFRSAYSSTMDALQHADQLRTIAIIAEGIPELQTRLLERAADKAGIHIIGPATVGGIKPGCFRIGNTGGMIDNIIRSKLYRPGSVAYVSRSGGMSNELNNIISQHTNGVYEGVAIGGDRYPGSVFLDHLLRFNDDPAVKILVLLGEVGGREEYKVCEAIESGRITKPVVAWCIGTCAKIFPYEVQFGHAGALANALSETAEAKNSAMRKAGCFVPNSFDGFGDLLGAVYGTMASNSLIQVDPEPPVPKVPMDFNWAKQLGLVRKPAAFVSSICDDRGEELLYAGMPISKVFEEDVGVGGVLSLLWFKRRLPIYATKFIEMILMVTADHGPAVSGAHNTIVCARAGKDLISSLTSGLLTIGPRFGGALDEAAILFRDAVDRGEDAKAFVKTMREQNKLIMGIGHKIKSVTNPDMRVTIIKEYAKKHFPATDVLDFGIAVEQVTTQKKANLILNVDGCIACCFVDLVRNCGAFTREEADEALSNGCLNGLFVLGRSIGFIGHFLDQKRLKQGLYRHPWDDISYLSNPDSSPPMQQ</sequence>
<keyword evidence="17" id="KW-0007">Acetylation</keyword>
<dbReference type="InterPro" id="IPR017440">
    <property type="entry name" value="Cit_synth/succinyl-CoA_lig_AS"/>
</dbReference>
<dbReference type="InterPro" id="IPR017866">
    <property type="entry name" value="Succ-CoA_synthase_bsu_CS"/>
</dbReference>
<dbReference type="EMBL" id="CAXAMM010005448">
    <property type="protein sequence ID" value="CAK9007325.1"/>
    <property type="molecule type" value="Genomic_DNA"/>
</dbReference>